<evidence type="ECO:0000313" key="1">
    <source>
        <dbReference type="EMBL" id="SMO47225.1"/>
    </source>
</evidence>
<sequence length="408" mass="47025">MLTVPVFTQAQTAGSQSRETINVYLDCRGCNDSYVRSEVNFVNFVRDQSDAEVHLLVTLQQTGSGGWKHTLNFIGLNSLNTQSQEMTFISPKSDTNDMMRNRLVKYVKLGLVYFLADRDVLSELNVNFSGIMNTGEEIEETDPWNSWIFRIGASTNFSGEQSEEELWVGGSLDARRITENWKIRLEYDQSYEKQTFYSKDDEGNKETDIYVTENRSFFGLLAHSLGDHWTIGSYSRIRTSTQDNIDLSIGATPSIEYSLFPYHEHTRREVTFRYGVLGSHYDYTEATIYEEEEEFLWRQELSVRTDFTQPWGGIYGWLDAGNYMHDFSLNRVNMGLRLNMRVMRGLSVFLSGRYSVINDQLSLAAGEVSEEERLLNLKQQATSYNYRGSFGLEFNFGSVYNNVVNSRF</sequence>
<keyword evidence="2" id="KW-1185">Reference proteome</keyword>
<gene>
    <name evidence="1" type="ORF">SAMN06265219_102324</name>
</gene>
<protein>
    <recommendedName>
        <fullName evidence="3">Outer membrane protein beta-barrel family protein</fullName>
    </recommendedName>
</protein>
<evidence type="ECO:0000313" key="2">
    <source>
        <dbReference type="Proteomes" id="UP000317557"/>
    </source>
</evidence>
<dbReference type="OrthoDB" id="1489343at2"/>
<dbReference type="AlphaFoldDB" id="A0A521BJF5"/>
<accession>A0A521BJF5</accession>
<reference evidence="1 2" key="1">
    <citation type="submission" date="2017-05" db="EMBL/GenBank/DDBJ databases">
        <authorList>
            <person name="Varghese N."/>
            <person name="Submissions S."/>
        </authorList>
    </citation>
    <scope>NUCLEOTIDE SEQUENCE [LARGE SCALE GENOMIC DNA]</scope>
    <source>
        <strain evidence="1 2">DSM 21985</strain>
    </source>
</reference>
<dbReference type="RefSeq" id="WP_142453325.1">
    <property type="nucleotide sequence ID" value="NZ_FXTP01000002.1"/>
</dbReference>
<dbReference type="EMBL" id="FXTP01000002">
    <property type="protein sequence ID" value="SMO47225.1"/>
    <property type="molecule type" value="Genomic_DNA"/>
</dbReference>
<dbReference type="Proteomes" id="UP000317557">
    <property type="component" value="Unassembled WGS sequence"/>
</dbReference>
<name>A0A521BJF5_9BACT</name>
<proteinExistence type="predicted"/>
<evidence type="ECO:0008006" key="3">
    <source>
        <dbReference type="Google" id="ProtNLM"/>
    </source>
</evidence>
<organism evidence="1 2">
    <name type="scientific">Gracilimonas mengyeensis</name>
    <dbReference type="NCBI Taxonomy" id="1302730"/>
    <lineage>
        <taxon>Bacteria</taxon>
        <taxon>Pseudomonadati</taxon>
        <taxon>Balneolota</taxon>
        <taxon>Balneolia</taxon>
        <taxon>Balneolales</taxon>
        <taxon>Balneolaceae</taxon>
        <taxon>Gracilimonas</taxon>
    </lineage>
</organism>